<dbReference type="EMBL" id="UGTM01000002">
    <property type="protein sequence ID" value="SUB94191.1"/>
    <property type="molecule type" value="Genomic_DNA"/>
</dbReference>
<reference evidence="1 2" key="1">
    <citation type="submission" date="2018-06" db="EMBL/GenBank/DDBJ databases">
        <authorList>
            <consortium name="Pathogen Informatics"/>
            <person name="Doyle S."/>
        </authorList>
    </citation>
    <scope>NUCLEOTIDE SEQUENCE [LARGE SCALE GENOMIC DNA]</scope>
    <source>
        <strain evidence="1 2">NCTC13067</strain>
    </source>
</reference>
<organism evidence="1 2">
    <name type="scientific">Prevotella denticola</name>
    <dbReference type="NCBI Taxonomy" id="28129"/>
    <lineage>
        <taxon>Bacteria</taxon>
        <taxon>Pseudomonadati</taxon>
        <taxon>Bacteroidota</taxon>
        <taxon>Bacteroidia</taxon>
        <taxon>Bacteroidales</taxon>
        <taxon>Prevotellaceae</taxon>
        <taxon>Prevotella</taxon>
    </lineage>
</organism>
<dbReference type="AlphaFoldDB" id="A0A379EDD1"/>
<dbReference type="Pfam" id="PF22817">
    <property type="entry name" value="ApeP-like"/>
    <property type="match status" value="1"/>
</dbReference>
<dbReference type="SUPFAM" id="SSF54637">
    <property type="entry name" value="Thioesterase/thiol ester dehydrase-isomerase"/>
    <property type="match status" value="1"/>
</dbReference>
<name>A0A379EDD1_9BACT</name>
<evidence type="ECO:0000313" key="1">
    <source>
        <dbReference type="EMBL" id="SUB94191.1"/>
    </source>
</evidence>
<sequence length="159" mass="17544">MVGKMVNFDVENPSEDALRSIDVHELLPQQEPFVMIGTLVHFDRKLTVTETVVREGNIFVDGRCFSASGLMENIAQTCAARIGYVNRYILKKAVQLGFIGAVRNFEVMELPCVGDTITTRVEVKEEVFGMTLAEAVVTCGGKVLVTSEMKIAVKEQEDA</sequence>
<accession>A0A379EDD1</accession>
<dbReference type="InterPro" id="IPR016776">
    <property type="entry name" value="ApeP-like_dehydratase"/>
</dbReference>
<proteinExistence type="predicted"/>
<evidence type="ECO:0008006" key="3">
    <source>
        <dbReference type="Google" id="ProtNLM"/>
    </source>
</evidence>
<dbReference type="RefSeq" id="WP_029754997.1">
    <property type="nucleotide sequence ID" value="NZ_CAUVPN010000024.1"/>
</dbReference>
<gene>
    <name evidence="1" type="ORF">NCTC13067_02053</name>
</gene>
<dbReference type="Proteomes" id="UP000255469">
    <property type="component" value="Unassembled WGS sequence"/>
</dbReference>
<dbReference type="Gene3D" id="3.10.129.10">
    <property type="entry name" value="Hotdog Thioesterase"/>
    <property type="match status" value="1"/>
</dbReference>
<protein>
    <recommendedName>
        <fullName evidence="3">Pseudouridylate synthase</fullName>
    </recommendedName>
</protein>
<dbReference type="InterPro" id="IPR029069">
    <property type="entry name" value="HotDog_dom_sf"/>
</dbReference>
<evidence type="ECO:0000313" key="2">
    <source>
        <dbReference type="Proteomes" id="UP000255469"/>
    </source>
</evidence>